<proteinExistence type="predicted"/>
<dbReference type="Proteomes" id="UP000268014">
    <property type="component" value="Unassembled WGS sequence"/>
</dbReference>
<dbReference type="WBParaSite" id="HPLM_0000207901-mRNA-1">
    <property type="protein sequence ID" value="HPLM_0000207901-mRNA-1"/>
    <property type="gene ID" value="HPLM_0000207901"/>
</dbReference>
<gene>
    <name evidence="2" type="ORF">HPLM_LOCUS2077</name>
</gene>
<name>A0A0N4VXQ9_HAEPC</name>
<dbReference type="EMBL" id="UZAF01003640">
    <property type="protein sequence ID" value="VDO12888.1"/>
    <property type="molecule type" value="Genomic_DNA"/>
</dbReference>
<dbReference type="AlphaFoldDB" id="A0A0N4VXQ9"/>
<reference evidence="2 3" key="2">
    <citation type="submission" date="2018-11" db="EMBL/GenBank/DDBJ databases">
        <authorList>
            <consortium name="Pathogen Informatics"/>
        </authorList>
    </citation>
    <scope>NUCLEOTIDE SEQUENCE [LARGE SCALE GENOMIC DNA]</scope>
    <source>
        <strain evidence="2 3">MHpl1</strain>
    </source>
</reference>
<dbReference type="OrthoDB" id="5867083at2759"/>
<keyword evidence="1" id="KW-0732">Signal</keyword>
<evidence type="ECO:0000313" key="4">
    <source>
        <dbReference type="WBParaSite" id="HPLM_0000207901-mRNA-1"/>
    </source>
</evidence>
<evidence type="ECO:0000256" key="1">
    <source>
        <dbReference type="SAM" id="SignalP"/>
    </source>
</evidence>
<organism evidence="4">
    <name type="scientific">Haemonchus placei</name>
    <name type="common">Barber's pole worm</name>
    <dbReference type="NCBI Taxonomy" id="6290"/>
    <lineage>
        <taxon>Eukaryota</taxon>
        <taxon>Metazoa</taxon>
        <taxon>Ecdysozoa</taxon>
        <taxon>Nematoda</taxon>
        <taxon>Chromadorea</taxon>
        <taxon>Rhabditida</taxon>
        <taxon>Rhabditina</taxon>
        <taxon>Rhabditomorpha</taxon>
        <taxon>Strongyloidea</taxon>
        <taxon>Trichostrongylidae</taxon>
        <taxon>Haemonchus</taxon>
    </lineage>
</organism>
<feature type="chain" id="PRO_5043123391" evidence="1">
    <location>
        <begin position="18"/>
        <end position="79"/>
    </location>
</feature>
<sequence length="79" mass="8304">MLLLLTLSTLLVGGIEAGITDLNCTHMVGGEAKYSQSAVNCNNRISDAACLVIYAEAVKAEGNQDRNAKCDGHPAVVRD</sequence>
<accession>A0A0N4VXQ9</accession>
<protein>
    <submittedName>
        <fullName evidence="4">Secreted protein</fullName>
    </submittedName>
</protein>
<evidence type="ECO:0000313" key="3">
    <source>
        <dbReference type="Proteomes" id="UP000268014"/>
    </source>
</evidence>
<evidence type="ECO:0000313" key="2">
    <source>
        <dbReference type="EMBL" id="VDO12888.1"/>
    </source>
</evidence>
<reference evidence="4" key="1">
    <citation type="submission" date="2017-02" db="UniProtKB">
        <authorList>
            <consortium name="WormBaseParasite"/>
        </authorList>
    </citation>
    <scope>IDENTIFICATION</scope>
</reference>
<feature type="signal peptide" evidence="1">
    <location>
        <begin position="1"/>
        <end position="17"/>
    </location>
</feature>
<keyword evidence="3" id="KW-1185">Reference proteome</keyword>